<dbReference type="SUPFAM" id="SSF47413">
    <property type="entry name" value="lambda repressor-like DNA-binding domains"/>
    <property type="match status" value="1"/>
</dbReference>
<accession>A0A5C0B3J3</accession>
<dbReference type="SMART" id="SM00354">
    <property type="entry name" value="HTH_LACI"/>
    <property type="match status" value="1"/>
</dbReference>
<keyword evidence="6" id="KW-1185">Reference proteome</keyword>
<keyword evidence="1" id="KW-0805">Transcription regulation</keyword>
<dbReference type="GO" id="GO:0000976">
    <property type="term" value="F:transcription cis-regulatory region binding"/>
    <property type="evidence" value="ECO:0007669"/>
    <property type="project" value="TreeGrafter"/>
</dbReference>
<dbReference type="EMBL" id="CP043046">
    <property type="protein sequence ID" value="QEI08406.1"/>
    <property type="molecule type" value="Genomic_DNA"/>
</dbReference>
<dbReference type="Gene3D" id="3.40.50.2300">
    <property type="match status" value="2"/>
</dbReference>
<dbReference type="Pfam" id="PF13377">
    <property type="entry name" value="Peripla_BP_3"/>
    <property type="match status" value="1"/>
</dbReference>
<dbReference type="CDD" id="cd01392">
    <property type="entry name" value="HTH_LacI"/>
    <property type="match status" value="1"/>
</dbReference>
<reference evidence="5 6" key="1">
    <citation type="submission" date="2019-08" db="EMBL/GenBank/DDBJ databases">
        <title>Amphibian skin-associated Pigmentiphaga: genome sequence and occurrence across geography and hosts.</title>
        <authorList>
            <person name="Bletz M.C."/>
            <person name="Bunk B."/>
            <person name="Sproeer C."/>
            <person name="Biwer P."/>
            <person name="Reiter S."/>
            <person name="Rabemananjara F.C.E."/>
            <person name="Schulz S."/>
            <person name="Overmann J."/>
            <person name="Vences M."/>
        </authorList>
    </citation>
    <scope>NUCLEOTIDE SEQUENCE [LARGE SCALE GENOMIC DNA]</scope>
    <source>
        <strain evidence="5 6">Mada1488</strain>
    </source>
</reference>
<dbReference type="OrthoDB" id="8770688at2"/>
<dbReference type="InterPro" id="IPR000843">
    <property type="entry name" value="HTH_LacI"/>
</dbReference>
<evidence type="ECO:0000256" key="2">
    <source>
        <dbReference type="ARBA" id="ARBA00023125"/>
    </source>
</evidence>
<evidence type="ECO:0000259" key="4">
    <source>
        <dbReference type="PROSITE" id="PS50932"/>
    </source>
</evidence>
<dbReference type="Proteomes" id="UP000325161">
    <property type="component" value="Chromosome"/>
</dbReference>
<dbReference type="PROSITE" id="PS50932">
    <property type="entry name" value="HTH_LACI_2"/>
    <property type="match status" value="1"/>
</dbReference>
<dbReference type="AlphaFoldDB" id="A0A5C0B3J3"/>
<evidence type="ECO:0000256" key="1">
    <source>
        <dbReference type="ARBA" id="ARBA00023015"/>
    </source>
</evidence>
<dbReference type="PANTHER" id="PTHR30146:SF138">
    <property type="entry name" value="TRANSCRIPTIONAL REGULATORY PROTEIN"/>
    <property type="match status" value="1"/>
</dbReference>
<dbReference type="KEGG" id="pacr:FXN63_23135"/>
<dbReference type="GO" id="GO:0003700">
    <property type="term" value="F:DNA-binding transcription factor activity"/>
    <property type="evidence" value="ECO:0007669"/>
    <property type="project" value="TreeGrafter"/>
</dbReference>
<dbReference type="RefSeq" id="WP_148817877.1">
    <property type="nucleotide sequence ID" value="NZ_CP043046.1"/>
</dbReference>
<dbReference type="InterPro" id="IPR010982">
    <property type="entry name" value="Lambda_DNA-bd_dom_sf"/>
</dbReference>
<dbReference type="SUPFAM" id="SSF53822">
    <property type="entry name" value="Periplasmic binding protein-like I"/>
    <property type="match status" value="1"/>
</dbReference>
<evidence type="ECO:0000313" key="5">
    <source>
        <dbReference type="EMBL" id="QEI08406.1"/>
    </source>
</evidence>
<sequence length="334" mass="35386">MSIQEVARQAGVSVATVSRAFNLPDKVSAETRERVASVARELGYRPNASARTLRTQRSRVLGVVLPTLLNPVFAECLDGIAHAAAELGYSIMPVTTDYQLGQEERAVDLLLSESVDGMILVVSNPATSIALQRLRKAGTPYVLAYNRHADHPCVSVDSELAVMQLVTRLAALGHREIAMVSGQLSASDRAQQRYRGFLQGMQSAGLSPRLLEVPFIDDAAAALADLIHSARRPTTLLCSNDLLAIRAIRAVRQAGLRVPEDVSVTGFDGIALGLDLTPMLSTVVQPNARIGETAVALIVQSLIDGSVPGADASQMLSHSWRAGESCGAAAGSTS</sequence>
<dbReference type="InterPro" id="IPR046335">
    <property type="entry name" value="LacI/GalR-like_sensor"/>
</dbReference>
<protein>
    <submittedName>
        <fullName evidence="5">LacI family DNA-binding transcriptional regulator</fullName>
    </submittedName>
</protein>
<gene>
    <name evidence="5" type="ORF">FXN63_23135</name>
</gene>
<keyword evidence="3" id="KW-0804">Transcription</keyword>
<dbReference type="PANTHER" id="PTHR30146">
    <property type="entry name" value="LACI-RELATED TRANSCRIPTIONAL REPRESSOR"/>
    <property type="match status" value="1"/>
</dbReference>
<evidence type="ECO:0000256" key="3">
    <source>
        <dbReference type="ARBA" id="ARBA00023163"/>
    </source>
</evidence>
<feature type="domain" description="HTH lacI-type" evidence="4">
    <location>
        <begin position="1"/>
        <end position="55"/>
    </location>
</feature>
<organism evidence="5 6">
    <name type="scientific">Pigmentiphaga aceris</name>
    <dbReference type="NCBI Taxonomy" id="1940612"/>
    <lineage>
        <taxon>Bacteria</taxon>
        <taxon>Pseudomonadati</taxon>
        <taxon>Pseudomonadota</taxon>
        <taxon>Betaproteobacteria</taxon>
        <taxon>Burkholderiales</taxon>
        <taxon>Alcaligenaceae</taxon>
        <taxon>Pigmentiphaga</taxon>
    </lineage>
</organism>
<dbReference type="Gene3D" id="1.10.260.40">
    <property type="entry name" value="lambda repressor-like DNA-binding domains"/>
    <property type="match status" value="1"/>
</dbReference>
<keyword evidence="2 5" id="KW-0238">DNA-binding</keyword>
<dbReference type="InterPro" id="IPR028082">
    <property type="entry name" value="Peripla_BP_I"/>
</dbReference>
<name>A0A5C0B3J3_9BURK</name>
<evidence type="ECO:0000313" key="6">
    <source>
        <dbReference type="Proteomes" id="UP000325161"/>
    </source>
</evidence>
<dbReference type="Pfam" id="PF00356">
    <property type="entry name" value="LacI"/>
    <property type="match status" value="1"/>
</dbReference>
<proteinExistence type="predicted"/>